<dbReference type="EMBL" id="AL669918">
    <property type="status" value="NOT_ANNOTATED_CDS"/>
    <property type="molecule type" value="Genomic_DNA"/>
</dbReference>
<evidence type="ECO:0000256" key="4">
    <source>
        <dbReference type="ARBA" id="ARBA00023136"/>
    </source>
</evidence>
<evidence type="ECO:0007829" key="10">
    <source>
        <dbReference type="ProteomicsDB" id="A0A8V8TLQ7"/>
    </source>
</evidence>
<feature type="transmembrane region" description="Helical" evidence="5">
    <location>
        <begin position="12"/>
        <end position="35"/>
    </location>
</feature>
<dbReference type="Ensembl" id="ENST00000698421.1">
    <property type="protein sequence ID" value="ENSP00000513709.1"/>
    <property type="gene ID" value="ENSG00000168394.14"/>
</dbReference>
<feature type="transmembrane region" description="Helical" evidence="5">
    <location>
        <begin position="228"/>
        <end position="249"/>
    </location>
</feature>
<dbReference type="OrthoDB" id="6500128at2759"/>
<sequence length="299" mass="31447">MASSRCPAPRGCRCLPGASLAWLGTVLLLLADWVLLRTALPRIFSLLVPTALPLLRVWAVGLSRWAVLWLGACGVLRATVGSKSENAGAQGWLAALKPLAAALGLALPGLALFRELISWGAPGSADSTRLLHWGSHPTAFVVSYAAALPAAALWHKLGSLWVPGGQGGSGNPVRRLLGCLGSETRRLSLFLVLVVLSSLGEMAIPFFTGRLTDWILQDGSADTFTRNLTLMSILTIASAVLEFVGDGIYNNTMGHVHSHLQGEVFGAVLRQETEFFQQNQTVAGSAGAGISGKVQPGGH</sequence>
<dbReference type="InterPro" id="IPR011527">
    <property type="entry name" value="ABC1_TM_dom"/>
</dbReference>
<reference evidence="7 8" key="1">
    <citation type="journal article" date="2001" name="Nature">
        <title>Initial sequencing and analysis of the human genome.</title>
        <authorList>
            <consortium name="International Human Genome Sequencing Consortium"/>
            <person name="Lander E.S."/>
            <person name="Linton L.M."/>
            <person name="Birren B."/>
            <person name="Nusbaum C."/>
            <person name="Zody M.C."/>
            <person name="Baldwin J."/>
            <person name="Devon K."/>
            <person name="Dewar K."/>
            <person name="Doyle M."/>
            <person name="FitzHugh W."/>
            <person name="Funke R."/>
            <person name="Gage D."/>
            <person name="Harris K."/>
            <person name="Heaford A."/>
            <person name="Howland J."/>
            <person name="Kann L."/>
            <person name="Lehoczky J."/>
            <person name="LeVine R."/>
            <person name="McEwan P."/>
            <person name="McKernan K."/>
            <person name="Meldrim J."/>
            <person name="Mesirov J.P."/>
            <person name="Miranda C."/>
            <person name="Morris W."/>
            <person name="Naylor J."/>
            <person name="Raymond C."/>
            <person name="Rosetti M."/>
            <person name="Santos R."/>
            <person name="Sheridan A."/>
            <person name="Sougnez C."/>
            <person name="Stange-Thomann N."/>
            <person name="Stojanovic N."/>
            <person name="Subramanian A."/>
            <person name="Wyman D."/>
            <person name="Rogers J."/>
            <person name="Sulston J."/>
            <person name="Ainscough R."/>
            <person name="Beck S."/>
            <person name="Bentley D."/>
            <person name="Burton J."/>
            <person name="Clee C."/>
            <person name="Carter N."/>
            <person name="Coulson A."/>
            <person name="Deadman R."/>
            <person name="Deloukas P."/>
            <person name="Dunham A."/>
            <person name="Dunham I."/>
            <person name="Durbin R."/>
            <person name="French L."/>
            <person name="Grafham D."/>
            <person name="Gregory S."/>
            <person name="Hubbard T."/>
            <person name="Humphray S."/>
            <person name="Hunt A."/>
            <person name="Jones M."/>
            <person name="Lloyd C."/>
            <person name="McMurray A."/>
            <person name="Matthews L."/>
            <person name="Mercer S."/>
            <person name="Milne S."/>
            <person name="Mullikin J.C."/>
            <person name="Mungall A."/>
            <person name="Plumb R."/>
            <person name="Ross M."/>
            <person name="Shownkeen R."/>
            <person name="Sims S."/>
            <person name="Waterston R.H."/>
            <person name="Wilson R.K."/>
            <person name="Hillier L.W."/>
            <person name="McPherson J.D."/>
            <person name="Marra M.A."/>
            <person name="Mardis E.R."/>
            <person name="Fulton L.A."/>
            <person name="Chinwalla A.T."/>
            <person name="Pepin K.H."/>
            <person name="Gish W.R."/>
            <person name="Chissoe S.L."/>
            <person name="Wendl M.C."/>
            <person name="Delehaunty K.D."/>
            <person name="Miner T.L."/>
            <person name="Delehaunty A."/>
            <person name="Kramer J.B."/>
            <person name="Cook L.L."/>
            <person name="Fulton R.S."/>
            <person name="Johnson D.L."/>
            <person name="Minx P.J."/>
            <person name="Clifton S.W."/>
            <person name="Hawkins T."/>
            <person name="Branscomb E."/>
            <person name="Predki P."/>
            <person name="Richardson P."/>
            <person name="Wenning S."/>
            <person name="Slezak T."/>
            <person name="Doggett N."/>
            <person name="Cheng J.F."/>
            <person name="Olsen A."/>
            <person name="Lucas S."/>
            <person name="Elkin C."/>
            <person name="Uberbacher E."/>
            <person name="Frazier M."/>
            <person name="Gibbs R.A."/>
            <person name="Muzny D.M."/>
            <person name="Scherer S.E."/>
            <person name="Bouck J.B."/>
            <person name="Sodergren E.J."/>
            <person name="Worley K.C."/>
            <person name="Rives C.M."/>
            <person name="Gorrell J.H."/>
            <person name="Metzker M.L."/>
            <person name="Naylor S.L."/>
            <person name="Kucherlapati R.S."/>
            <person name="Nelson D.L."/>
            <person name="Weinstock G.M."/>
            <person name="Sakaki Y."/>
            <person name="Fujiyama A."/>
            <person name="Hattori M."/>
            <person name="Yada T."/>
            <person name="Toyoda A."/>
            <person name="Itoh T."/>
            <person name="Kawagoe C."/>
            <person name="Watanabe H."/>
            <person name="Totoki Y."/>
            <person name="Taylor T."/>
            <person name="Weissenbach J."/>
            <person name="Heilig R."/>
            <person name="Saurin W."/>
            <person name="Artiguenave F."/>
            <person name="Brottier P."/>
            <person name="Bruls T."/>
            <person name="Pelletier E."/>
            <person name="Robert C."/>
            <person name="Wincker P."/>
            <person name="Smith D.R."/>
            <person name="Doucette-Stamm L."/>
            <person name="Rubenfield M."/>
            <person name="Weinstock K."/>
            <person name="Lee H.M."/>
            <person name="Dubois J."/>
            <person name="Rosenthal A."/>
            <person name="Platzer M."/>
            <person name="Nyakatura G."/>
            <person name="Taudien S."/>
            <person name="Rump A."/>
            <person name="Yang H."/>
            <person name="Yu J."/>
            <person name="Wang J."/>
            <person name="Huang G."/>
            <person name="Gu J."/>
            <person name="Hood L."/>
            <person name="Rowen L."/>
            <person name="Madan A."/>
            <person name="Qin S."/>
            <person name="Davis R.W."/>
            <person name="Federspiel N.A."/>
            <person name="Abola A.P."/>
            <person name="Proctor M.J."/>
            <person name="Myers R.M."/>
            <person name="Schmutz J."/>
            <person name="Dickson M."/>
            <person name="Grimwood J."/>
            <person name="Cox D.R."/>
            <person name="Olson M.V."/>
            <person name="Kaul R."/>
            <person name="Raymond C."/>
            <person name="Shimizu N."/>
            <person name="Kawasaki K."/>
            <person name="Minoshima S."/>
            <person name="Evans G.A."/>
            <person name="Athanasiou M."/>
            <person name="Schultz R."/>
            <person name="Roe B.A."/>
            <person name="Chen F."/>
            <person name="Pan H."/>
            <person name="Ramser J."/>
            <person name="Lehrach H."/>
            <person name="Reinhardt R."/>
            <person name="McCombie W.R."/>
            <person name="de la Bastide M."/>
            <person name="Dedhia N."/>
            <person name="Blocker H."/>
            <person name="Hornischer K."/>
            <person name="Nordsiek G."/>
            <person name="Agarwala R."/>
            <person name="Aravind L."/>
            <person name="Bailey J.A."/>
            <person name="Bateman A."/>
            <person name="Batzoglou S."/>
            <person name="Birney E."/>
            <person name="Bork P."/>
            <person name="Brown D.G."/>
            <person name="Burge C.B."/>
            <person name="Cerutti L."/>
            <person name="Chen H.C."/>
            <person name="Church D."/>
            <person name="Clamp M."/>
            <person name="Copley R.R."/>
            <person name="Doerks T."/>
            <person name="Eddy S.R."/>
            <person name="Eichler E.E."/>
            <person name="Furey T.S."/>
            <person name="Galagan J."/>
            <person name="Gilbert J.G."/>
            <person name="Harmon C."/>
            <person name="Hayashizaki Y."/>
            <person name="Haussler D."/>
            <person name="Hermjakob H."/>
            <person name="Hokamp K."/>
            <person name="Jang W."/>
            <person name="Johnson L.S."/>
            <person name="Jones T.A."/>
            <person name="Kasif S."/>
            <person name="Kaspryzk A."/>
            <person name="Kennedy S."/>
            <person name="Kent W.J."/>
            <person name="Kitts P."/>
            <person name="Koonin E.V."/>
            <person name="Korf I."/>
            <person name="Kulp D."/>
            <person name="Lancet D."/>
            <person name="Lowe T.M."/>
            <person name="McLysaght A."/>
            <person name="Mikkelsen T."/>
            <person name="Moran J.V."/>
            <person name="Mulder N."/>
            <person name="Pollara V.J."/>
            <person name="Ponting C.P."/>
            <person name="Schuler G."/>
            <person name="Schultz J."/>
            <person name="Slater G."/>
            <person name="Smit A.F."/>
            <person name="Stupka E."/>
            <person name="Szustakowski J."/>
            <person name="Thierry-Mieg D."/>
            <person name="Thierry-Mieg J."/>
            <person name="Wagner L."/>
            <person name="Wallis J."/>
            <person name="Wheeler R."/>
            <person name="Williams A."/>
            <person name="Wolf Y.I."/>
            <person name="Wolfe K.H."/>
            <person name="Yang S.P."/>
            <person name="Yeh R.F."/>
            <person name="Collins F."/>
            <person name="Guyer M.S."/>
            <person name="Peterson J."/>
            <person name="Felsenfeld A."/>
            <person name="Wetterstrand K.A."/>
            <person name="Patrinos A."/>
            <person name="Morgan M.J."/>
            <person name="de Jong P."/>
            <person name="Catanese J.J."/>
            <person name="Osoegawa K."/>
            <person name="Shizuya H."/>
            <person name="Choi S."/>
            <person name="Chen Y.J."/>
        </authorList>
    </citation>
    <scope>NUCLEOTIDE SEQUENCE [LARGE SCALE GENOMIC DNA]</scope>
</reference>
<reference evidence="7" key="4">
    <citation type="submission" date="2025-08" db="UniProtKB">
        <authorList>
            <consortium name="Ensembl"/>
        </authorList>
    </citation>
    <scope>IDENTIFICATION</scope>
</reference>
<reference evidence="7 8" key="3">
    <citation type="journal article" date="2004" name="Nature">
        <title>Finishing the euchromatic sequence of the human genome.</title>
        <authorList>
            <consortium name="International Human Genome Sequencing Consortium"/>
        </authorList>
    </citation>
    <scope>NUCLEOTIDE SEQUENCE [LARGE SCALE GENOMIC DNA]</scope>
</reference>
<accession>A0A8V8TLQ7</accession>
<organism evidence="7 8">
    <name type="scientific">Homo sapiens</name>
    <name type="common">Human</name>
    <dbReference type="NCBI Taxonomy" id="9606"/>
    <lineage>
        <taxon>Eukaryota</taxon>
        <taxon>Metazoa</taxon>
        <taxon>Chordata</taxon>
        <taxon>Craniata</taxon>
        <taxon>Vertebrata</taxon>
        <taxon>Euteleostomi</taxon>
        <taxon>Mammalia</taxon>
        <taxon>Eutheria</taxon>
        <taxon>Euarchontoglires</taxon>
        <taxon>Primates</taxon>
        <taxon>Haplorrhini</taxon>
        <taxon>Catarrhini</taxon>
        <taxon>Hominidae</taxon>
        <taxon>Homo</taxon>
    </lineage>
</organism>
<name>A0A8V8TLQ7_HUMAN</name>
<gene>
    <name evidence="7" type="primary">TAP1</name>
</gene>
<proteinExistence type="evidence at protein level"/>
<feature type="transmembrane region" description="Helical" evidence="5">
    <location>
        <begin position="187"/>
        <end position="208"/>
    </location>
</feature>
<keyword evidence="9 10" id="KW-1267">Proteomics identification</keyword>
<dbReference type="PANTHER" id="PTHR43394">
    <property type="entry name" value="ATP-DEPENDENT PERMEASE MDL1, MITOCHONDRIAL"/>
    <property type="match status" value="1"/>
</dbReference>
<dbReference type="PROSITE" id="PS50929">
    <property type="entry name" value="ABC_TM1F"/>
    <property type="match status" value="1"/>
</dbReference>
<evidence type="ECO:0007829" key="9">
    <source>
        <dbReference type="PeptideAtlas" id="A0A8V8TLQ7"/>
    </source>
</evidence>
<dbReference type="HGNC" id="HGNC:43">
    <property type="gene designation" value="TAP1"/>
</dbReference>
<dbReference type="GeneTree" id="ENSGT00940000159023"/>
<dbReference type="SMR" id="A0A8V8TLQ7"/>
<dbReference type="GO" id="GO:0005524">
    <property type="term" value="F:ATP binding"/>
    <property type="evidence" value="ECO:0007669"/>
    <property type="project" value="InterPro"/>
</dbReference>
<evidence type="ECO:0000313" key="7">
    <source>
        <dbReference type="Ensembl" id="ENSP00000513709.1"/>
    </source>
</evidence>
<protein>
    <submittedName>
        <fullName evidence="7">Transporter 1, ATP binding cassette subfamily B member</fullName>
    </submittedName>
</protein>
<feature type="domain" description="ABC transmembrane type-1" evidence="6">
    <location>
        <begin position="189"/>
        <end position="281"/>
    </location>
</feature>
<dbReference type="SUPFAM" id="SSF90123">
    <property type="entry name" value="ABC transporter transmembrane region"/>
    <property type="match status" value="1"/>
</dbReference>
<dbReference type="AlphaFoldDB" id="A0A8V8TLQ7"/>
<dbReference type="GO" id="GO:0140359">
    <property type="term" value="F:ABC-type transporter activity"/>
    <property type="evidence" value="ECO:0007669"/>
    <property type="project" value="InterPro"/>
</dbReference>
<keyword evidence="4 5" id="KW-0472">Membrane</keyword>
<feature type="transmembrane region" description="Helical" evidence="5">
    <location>
        <begin position="55"/>
        <end position="80"/>
    </location>
</feature>
<evidence type="ECO:0000256" key="5">
    <source>
        <dbReference type="SAM" id="Phobius"/>
    </source>
</evidence>
<dbReference type="PANTHER" id="PTHR43394:SF13">
    <property type="entry name" value="ANTIGEN PEPTIDE TRANSPORTER 1"/>
    <property type="match status" value="1"/>
</dbReference>
<keyword evidence="3 5" id="KW-1133">Transmembrane helix</keyword>
<dbReference type="InterPro" id="IPR036640">
    <property type="entry name" value="ABC1_TM_sf"/>
</dbReference>
<keyword evidence="2 5" id="KW-0812">Transmembrane</keyword>
<dbReference type="PRINTS" id="PR01896">
    <property type="entry name" value="TAP1PROTEIN"/>
</dbReference>
<evidence type="ECO:0000313" key="8">
    <source>
        <dbReference type="Proteomes" id="UP000005640"/>
    </source>
</evidence>
<dbReference type="Gene3D" id="1.20.1560.10">
    <property type="entry name" value="ABC transporter type 1, transmembrane domain"/>
    <property type="match status" value="1"/>
</dbReference>
<evidence type="ECO:0000259" key="6">
    <source>
        <dbReference type="PROSITE" id="PS50929"/>
    </source>
</evidence>
<dbReference type="OpenTargets" id="ENSG00000168394"/>
<reference evidence="7 8" key="2">
    <citation type="journal article" date="2003" name="Nature">
        <title>The DNA sequence and analysis of human chromosome 6.</title>
        <authorList>
            <person name="Mungall A.J."/>
            <person name="Palmer S.A."/>
            <person name="Sims S.K."/>
            <person name="Edwards C.A."/>
            <person name="Ashurst J.L."/>
            <person name="Wilming L."/>
            <person name="Jones M.C."/>
            <person name="Horton R."/>
            <person name="Hunt S.E."/>
            <person name="Scott C.E."/>
            <person name="Gilbert J.G."/>
            <person name="Clamp M.E."/>
            <person name="Bethel G."/>
            <person name="Milne S."/>
            <person name="Ainscough R."/>
            <person name="Almeida J.P."/>
            <person name="Ambrose K.D."/>
            <person name="Andrews T.D."/>
            <person name="Ashwell R.I."/>
            <person name="Babbage A.K."/>
            <person name="Bagguley C.L."/>
            <person name="Bailey J."/>
            <person name="Banerjee R."/>
            <person name="Barker D.J."/>
            <person name="Barlow K.F."/>
            <person name="Bates K."/>
            <person name="Beare D.M."/>
            <person name="Beasley H."/>
            <person name="Beasley O."/>
            <person name="Bird C.P."/>
            <person name="Blakey S."/>
            <person name="Bray-Allen S."/>
            <person name="Brook J."/>
            <person name="Brown A.J."/>
            <person name="Brown J.Y."/>
            <person name="Burford D.C."/>
            <person name="Burrill W."/>
            <person name="Burton J."/>
            <person name="Carder C."/>
            <person name="Carter N.P."/>
            <person name="Chapman J.C."/>
            <person name="Clark S.Y."/>
            <person name="Clark G."/>
            <person name="Clee C.M."/>
            <person name="Clegg S."/>
            <person name="Cobley V."/>
            <person name="Collier R.E."/>
            <person name="Collins J.E."/>
            <person name="Colman L.K."/>
            <person name="Corby N.R."/>
            <person name="Coville G.J."/>
            <person name="Culley K.M."/>
            <person name="Dhami P."/>
            <person name="Davies J."/>
            <person name="Dunn M."/>
            <person name="Earthrowl M.E."/>
            <person name="Ellington A.E."/>
            <person name="Evans K.A."/>
            <person name="Faulkner L."/>
            <person name="Francis M.D."/>
            <person name="Frankish A."/>
            <person name="Frankland J."/>
            <person name="French L."/>
            <person name="Garner P."/>
            <person name="Garnett J."/>
            <person name="Ghori M.J."/>
            <person name="Gilby L.M."/>
            <person name="Gillson C.J."/>
            <person name="Glithero R.J."/>
            <person name="Grafham D.V."/>
            <person name="Grant M."/>
            <person name="Gribble S."/>
            <person name="Griffiths C."/>
            <person name="Griffiths M."/>
            <person name="Hall R."/>
            <person name="Halls K.S."/>
            <person name="Hammond S."/>
            <person name="Harley J.L."/>
            <person name="Hart E.A."/>
            <person name="Heath P.D."/>
            <person name="Heathcott R."/>
            <person name="Holmes S.J."/>
            <person name="Howden P.J."/>
            <person name="Howe K.L."/>
            <person name="Howell G.R."/>
            <person name="Huckle E."/>
            <person name="Humphray S.J."/>
            <person name="Humphries M.D."/>
            <person name="Hunt A.R."/>
            <person name="Johnson C.M."/>
            <person name="Joy A.A."/>
            <person name="Kay M."/>
            <person name="Keenan S.J."/>
            <person name="Kimberley A.M."/>
            <person name="King A."/>
            <person name="Laird G.K."/>
            <person name="Langford C."/>
            <person name="Lawlor S."/>
            <person name="Leongamornlert D.A."/>
            <person name="Leversha M."/>
            <person name="Lloyd C.R."/>
            <person name="Lloyd D.M."/>
            <person name="Loveland J.E."/>
            <person name="Lovell J."/>
            <person name="Martin S."/>
            <person name="Mashreghi-Mohammadi M."/>
            <person name="Maslen G.L."/>
            <person name="Matthews L."/>
            <person name="McCann O.T."/>
            <person name="McLaren S.J."/>
            <person name="McLay K."/>
            <person name="McMurray A."/>
            <person name="Moore M.J."/>
            <person name="Mullikin J.C."/>
            <person name="Niblett D."/>
            <person name="Nickerson T."/>
            <person name="Novik K.L."/>
            <person name="Oliver K."/>
            <person name="Overton-Larty E.K."/>
            <person name="Parker A."/>
            <person name="Patel R."/>
            <person name="Pearce A.V."/>
            <person name="Peck A.I."/>
            <person name="Phillimore B."/>
            <person name="Phillips S."/>
            <person name="Plumb R.W."/>
            <person name="Porter K.M."/>
            <person name="Ramsey Y."/>
            <person name="Ranby S.A."/>
            <person name="Rice C.M."/>
            <person name="Ross M.T."/>
            <person name="Searle S.M."/>
            <person name="Sehra H.K."/>
            <person name="Sheridan E."/>
            <person name="Skuce C.D."/>
            <person name="Smith S."/>
            <person name="Smith M."/>
            <person name="Spraggon L."/>
            <person name="Squares S.L."/>
            <person name="Steward C.A."/>
            <person name="Sycamore N."/>
            <person name="Tamlyn-Hall G."/>
            <person name="Tester J."/>
            <person name="Theaker A.J."/>
            <person name="Thomas D.W."/>
            <person name="Thorpe A."/>
            <person name="Tracey A."/>
            <person name="Tromans A."/>
            <person name="Tubby B."/>
            <person name="Wall M."/>
            <person name="Wallis J.M."/>
            <person name="West A.P."/>
            <person name="White S.S."/>
            <person name="Whitehead S.L."/>
            <person name="Whittaker H."/>
            <person name="Wild A."/>
            <person name="Willey D.J."/>
            <person name="Wilmer T.E."/>
            <person name="Wood J.M."/>
            <person name="Wray P.W."/>
            <person name="Wyatt J.C."/>
            <person name="Young L."/>
            <person name="Younger R.M."/>
            <person name="Bentley D.R."/>
            <person name="Coulson A."/>
            <person name="Durbin R."/>
            <person name="Hubbard T."/>
            <person name="Sulston J.E."/>
            <person name="Dunham I."/>
            <person name="Rogers J."/>
            <person name="Beck S."/>
        </authorList>
    </citation>
    <scope>NUCLEOTIDE SEQUENCE [LARGE SCALE GENOMIC DNA]</scope>
</reference>
<evidence type="ECO:0000256" key="1">
    <source>
        <dbReference type="ARBA" id="ARBA00004141"/>
    </source>
</evidence>
<evidence type="ECO:0000256" key="3">
    <source>
        <dbReference type="ARBA" id="ARBA00022989"/>
    </source>
</evidence>
<comment type="subcellular location">
    <subcellularLocation>
        <location evidence="1">Membrane</location>
        <topology evidence="1">Multi-pass membrane protein</topology>
    </subcellularLocation>
</comment>
<evidence type="ECO:0000256" key="2">
    <source>
        <dbReference type="ARBA" id="ARBA00022692"/>
    </source>
</evidence>
<dbReference type="Pfam" id="PF00664">
    <property type="entry name" value="ABC_membrane"/>
    <property type="match status" value="1"/>
</dbReference>
<reference evidence="7" key="5">
    <citation type="submission" date="2025-09" db="UniProtKB">
        <authorList>
            <consortium name="Ensembl"/>
        </authorList>
    </citation>
    <scope>IDENTIFICATION</scope>
</reference>
<dbReference type="InterPro" id="IPR039421">
    <property type="entry name" value="Type_1_exporter"/>
</dbReference>
<dbReference type="Ensembl" id="ENST00000698421.1">
    <property type="protein sequence ID" value="ENSP00000513709.1"/>
    <property type="gene ID" value="ENSG00000168394.13"/>
</dbReference>
<dbReference type="Proteomes" id="UP000005640">
    <property type="component" value="Chromosome 6"/>
</dbReference>
<keyword evidence="8" id="KW-1185">Reference proteome</keyword>
<dbReference type="GO" id="GO:0016020">
    <property type="term" value="C:membrane"/>
    <property type="evidence" value="ECO:0007669"/>
    <property type="project" value="UniProtKB-SubCell"/>
</dbReference>